<reference evidence="1 2" key="1">
    <citation type="submission" date="2021-02" db="EMBL/GenBank/DDBJ databases">
        <title>Complete genome of Desulfoluna sp. strain ASN36.</title>
        <authorList>
            <person name="Takahashi A."/>
            <person name="Kojima H."/>
            <person name="Fukui M."/>
        </authorList>
    </citation>
    <scope>NUCLEOTIDE SEQUENCE [LARGE SCALE GENOMIC DNA]</scope>
    <source>
        <strain evidence="1 2">ASN36</strain>
    </source>
</reference>
<accession>A0ABM7PMH5</accession>
<organism evidence="1 2">
    <name type="scientific">Desulfoluna limicola</name>
    <dbReference type="NCBI Taxonomy" id="2810562"/>
    <lineage>
        <taxon>Bacteria</taxon>
        <taxon>Pseudomonadati</taxon>
        <taxon>Thermodesulfobacteriota</taxon>
        <taxon>Desulfobacteria</taxon>
        <taxon>Desulfobacterales</taxon>
        <taxon>Desulfolunaceae</taxon>
        <taxon>Desulfoluna</taxon>
    </lineage>
</organism>
<gene>
    <name evidence="1" type="ORF">DSLASN_39150</name>
</gene>
<dbReference type="InterPro" id="IPR027417">
    <property type="entry name" value="P-loop_NTPase"/>
</dbReference>
<dbReference type="SUPFAM" id="SSF52540">
    <property type="entry name" value="P-loop containing nucleoside triphosphate hydrolases"/>
    <property type="match status" value="1"/>
</dbReference>
<evidence type="ECO:0000313" key="1">
    <source>
        <dbReference type="EMBL" id="BCS98283.1"/>
    </source>
</evidence>
<dbReference type="EMBL" id="AP024488">
    <property type="protein sequence ID" value="BCS98283.1"/>
    <property type="molecule type" value="Genomic_DNA"/>
</dbReference>
<sequence length="239" mass="26802">MLMPTPDPGITGTAAPPIVQLTNLSVKDTWKGLSLSDINVTLPRGAAVQVVSESPASAHLLMRCLATLDWPCRGSYLFNGVTLPFTRYERLLDVKRNIGYLYPMAAMVRNRTVEENLDYQAHYFSDTDLARHRSHKERLVKGFGTQGALPFCPELVSAMEQRRAIVVREILKEPTLFLAEYPEEFVGRGYLSFFIGEIRRILSRGGVFVYTTNFRGLGKELKPVTLHLENGTLSEELAP</sequence>
<evidence type="ECO:0000313" key="2">
    <source>
        <dbReference type="Proteomes" id="UP001320148"/>
    </source>
</evidence>
<dbReference type="Gene3D" id="3.40.50.300">
    <property type="entry name" value="P-loop containing nucleotide triphosphate hydrolases"/>
    <property type="match status" value="1"/>
</dbReference>
<proteinExistence type="predicted"/>
<evidence type="ECO:0008006" key="3">
    <source>
        <dbReference type="Google" id="ProtNLM"/>
    </source>
</evidence>
<protein>
    <recommendedName>
        <fullName evidence="3">ABC transporter domain-containing protein</fullName>
    </recommendedName>
</protein>
<keyword evidence="2" id="KW-1185">Reference proteome</keyword>
<dbReference type="Proteomes" id="UP001320148">
    <property type="component" value="Chromosome"/>
</dbReference>
<name>A0ABM7PMH5_9BACT</name>